<dbReference type="InterPro" id="IPR029041">
    <property type="entry name" value="FAD-linked_oxidoreductase-like"/>
</dbReference>
<dbReference type="PANTHER" id="PTHR45754">
    <property type="entry name" value="METHYLENETETRAHYDROFOLATE REDUCTASE"/>
    <property type="match status" value="1"/>
</dbReference>
<dbReference type="GO" id="GO:0009086">
    <property type="term" value="P:methionine biosynthetic process"/>
    <property type="evidence" value="ECO:0007669"/>
    <property type="project" value="TreeGrafter"/>
</dbReference>
<reference evidence="10 11" key="1">
    <citation type="journal article" date="2015" name="Fungal Genet. Biol.">
        <title>Evolution of novel wood decay mechanisms in Agaricales revealed by the genome sequences of Fistulina hepatica and Cylindrobasidium torrendii.</title>
        <authorList>
            <person name="Floudas D."/>
            <person name="Held B.W."/>
            <person name="Riley R."/>
            <person name="Nagy L.G."/>
            <person name="Koehler G."/>
            <person name="Ransdell A.S."/>
            <person name="Younus H."/>
            <person name="Chow J."/>
            <person name="Chiniquy J."/>
            <person name="Lipzen A."/>
            <person name="Tritt A."/>
            <person name="Sun H."/>
            <person name="Haridas S."/>
            <person name="LaButti K."/>
            <person name="Ohm R.A."/>
            <person name="Kues U."/>
            <person name="Blanchette R.A."/>
            <person name="Grigoriev I.V."/>
            <person name="Minto R.E."/>
            <person name="Hibbett D.S."/>
        </authorList>
    </citation>
    <scope>NUCLEOTIDE SEQUENCE [LARGE SCALE GENOMIC DNA]</scope>
    <source>
        <strain evidence="10 11">FP15055 ss-10</strain>
    </source>
</reference>
<dbReference type="GO" id="GO:0004489">
    <property type="term" value="F:methylenetetrahydrofolate reductase [NAD(P)H] activity"/>
    <property type="evidence" value="ECO:0007669"/>
    <property type="project" value="InterPro"/>
</dbReference>
<dbReference type="OrthoDB" id="16284at2759"/>
<protein>
    <submittedName>
        <fullName evidence="10">MTHFR-domain-containing protein</fullName>
    </submittedName>
</protein>
<dbReference type="InterPro" id="IPR004621">
    <property type="entry name" value="Fadh2_euk"/>
</dbReference>
<evidence type="ECO:0000313" key="10">
    <source>
        <dbReference type="EMBL" id="KIY63583.1"/>
    </source>
</evidence>
<dbReference type="FunFam" id="3.20.20.220:FF:000002">
    <property type="entry name" value="Methylenetetrahydrofolate reductase"/>
    <property type="match status" value="1"/>
</dbReference>
<accession>A0A0D7AYY9</accession>
<comment type="pathway">
    <text evidence="2 8">One-carbon metabolism; tetrahydrofolate interconversion.</text>
</comment>
<evidence type="ECO:0000256" key="5">
    <source>
        <dbReference type="ARBA" id="ARBA00022827"/>
    </source>
</evidence>
<comment type="similarity">
    <text evidence="3">Belongs to the methylenetetrahydrofolate reductase family.</text>
</comment>
<dbReference type="Gene3D" id="3.20.20.220">
    <property type="match status" value="1"/>
</dbReference>
<dbReference type="GO" id="GO:0071949">
    <property type="term" value="F:FAD binding"/>
    <property type="evidence" value="ECO:0007669"/>
    <property type="project" value="TreeGrafter"/>
</dbReference>
<feature type="domain" description="MTHFR SAM-binding regulatory" evidence="9">
    <location>
        <begin position="351"/>
        <end position="593"/>
    </location>
</feature>
<organism evidence="10 11">
    <name type="scientific">Cylindrobasidium torrendii FP15055 ss-10</name>
    <dbReference type="NCBI Taxonomy" id="1314674"/>
    <lineage>
        <taxon>Eukaryota</taxon>
        <taxon>Fungi</taxon>
        <taxon>Dikarya</taxon>
        <taxon>Basidiomycota</taxon>
        <taxon>Agaricomycotina</taxon>
        <taxon>Agaricomycetes</taxon>
        <taxon>Agaricomycetidae</taxon>
        <taxon>Agaricales</taxon>
        <taxon>Marasmiineae</taxon>
        <taxon>Physalacriaceae</taxon>
        <taxon>Cylindrobasidium</taxon>
    </lineage>
</organism>
<dbReference type="CDD" id="cd00537">
    <property type="entry name" value="MTHFR"/>
    <property type="match status" value="1"/>
</dbReference>
<keyword evidence="4" id="KW-0285">Flavoprotein</keyword>
<dbReference type="InterPro" id="IPR053806">
    <property type="entry name" value="MTHFR_C"/>
</dbReference>
<name>A0A0D7AYY9_9AGAR</name>
<evidence type="ECO:0000256" key="1">
    <source>
        <dbReference type="ARBA" id="ARBA00001974"/>
    </source>
</evidence>
<keyword evidence="6" id="KW-0521">NADP</keyword>
<dbReference type="Pfam" id="PF21895">
    <property type="entry name" value="MTHFR_C"/>
    <property type="match status" value="1"/>
</dbReference>
<dbReference type="Pfam" id="PF02219">
    <property type="entry name" value="MTHFR"/>
    <property type="match status" value="1"/>
</dbReference>
<dbReference type="AlphaFoldDB" id="A0A0D7AYY9"/>
<dbReference type="PANTHER" id="PTHR45754:SF1">
    <property type="entry name" value="METHYLENETETRAHYDROFOLATE REDUCTASE 1"/>
    <property type="match status" value="1"/>
</dbReference>
<evidence type="ECO:0000256" key="7">
    <source>
        <dbReference type="ARBA" id="ARBA00023002"/>
    </source>
</evidence>
<keyword evidence="11" id="KW-1185">Reference proteome</keyword>
<evidence type="ECO:0000313" key="11">
    <source>
        <dbReference type="Proteomes" id="UP000054007"/>
    </source>
</evidence>
<evidence type="ECO:0000256" key="3">
    <source>
        <dbReference type="ARBA" id="ARBA00006743"/>
    </source>
</evidence>
<evidence type="ECO:0000256" key="4">
    <source>
        <dbReference type="ARBA" id="ARBA00022630"/>
    </source>
</evidence>
<dbReference type="NCBIfam" id="TIGR00677">
    <property type="entry name" value="fadh2_euk"/>
    <property type="match status" value="1"/>
</dbReference>
<keyword evidence="7" id="KW-0560">Oxidoreductase</keyword>
<dbReference type="SUPFAM" id="SSF51730">
    <property type="entry name" value="FAD-linked oxidoreductase"/>
    <property type="match status" value="1"/>
</dbReference>
<evidence type="ECO:0000256" key="8">
    <source>
        <dbReference type="RuleBase" id="RU004254"/>
    </source>
</evidence>
<dbReference type="Proteomes" id="UP000054007">
    <property type="component" value="Unassembled WGS sequence"/>
</dbReference>
<proteinExistence type="inferred from homology"/>
<evidence type="ECO:0000256" key="6">
    <source>
        <dbReference type="ARBA" id="ARBA00022857"/>
    </source>
</evidence>
<evidence type="ECO:0000256" key="2">
    <source>
        <dbReference type="ARBA" id="ARBA00004777"/>
    </source>
</evidence>
<dbReference type="InterPro" id="IPR003171">
    <property type="entry name" value="Mehydrof_redctse-like"/>
</dbReference>
<evidence type="ECO:0000259" key="9">
    <source>
        <dbReference type="Pfam" id="PF21895"/>
    </source>
</evidence>
<sequence length="595" mass="66457">MKVIDKIASRDASRPFYFFEFFPPRTDQGFENLLSRIARLAFLKPLALSVTWGAGGSTKERSLDLAGITQKEHKVDTILHLTCTNMLQGMVDDALMTAKQRGIQNLLALRGDPPKGKEEWLPIDAQFQYGVHLVKYIRDHPDFGNYFCIGVAGYPEGHPDTDNDEDAEIEFLKAKVDAGADYIITQLFYDVDKFLTWHAKVRAKGITVPIIPGVMPIQTFASFQRLIKLTGTSVPEQVMHDLEAIKHDDQLVKDFGVNLAVDMVQRLTAEGINGIHFCTLNLEKSVQRVLEKLGWTGAQNSPTLLKNKLIEDTVSNDLSVAAKTATTDAAASLASISKTDGEAGAGELNNAASWDDFPNGRFGDFKSPAYGNRDPWGNLTHIAPSHLGSPKTIGDLTNIFLDYLHSKRQTTPFSPEPLSAESATILPHIEKLTKRGWWTVGSQPAVDGASSSDPVFGWGPRSGFVFQKGFVEFFCDEEDVDGIARRIHERGRGWVHWIAANARGDIRGHAASDDRNAVTWGVFPGQEIIQTTIIEKESFLSWKDEAYSIWAEWASHYRPGTEERELLDQIRKNRWLVSVVHHDYKDTDALWMLFD</sequence>
<dbReference type="GO" id="GO:0005829">
    <property type="term" value="C:cytosol"/>
    <property type="evidence" value="ECO:0007669"/>
    <property type="project" value="TreeGrafter"/>
</dbReference>
<keyword evidence="5" id="KW-0274">FAD</keyword>
<comment type="cofactor">
    <cofactor evidence="1">
        <name>FAD</name>
        <dbReference type="ChEBI" id="CHEBI:57692"/>
    </cofactor>
</comment>
<dbReference type="GO" id="GO:0035999">
    <property type="term" value="P:tetrahydrofolate interconversion"/>
    <property type="evidence" value="ECO:0007669"/>
    <property type="project" value="UniProtKB-UniPathway"/>
</dbReference>
<dbReference type="EMBL" id="KN880686">
    <property type="protein sequence ID" value="KIY63583.1"/>
    <property type="molecule type" value="Genomic_DNA"/>
</dbReference>
<dbReference type="STRING" id="1314674.A0A0D7AYY9"/>
<dbReference type="UniPathway" id="UPA00193"/>
<gene>
    <name evidence="10" type="ORF">CYLTODRAFT_493792</name>
</gene>